<reference evidence="2" key="1">
    <citation type="submission" date="2023-10" db="EMBL/GenBank/DDBJ databases">
        <authorList>
            <person name="Chen Y."/>
            <person name="Shah S."/>
            <person name="Dougan E. K."/>
            <person name="Thang M."/>
            <person name="Chan C."/>
        </authorList>
    </citation>
    <scope>NUCLEOTIDE SEQUENCE [LARGE SCALE GENOMIC DNA]</scope>
</reference>
<proteinExistence type="predicted"/>
<evidence type="ECO:0000256" key="1">
    <source>
        <dbReference type="SAM" id="MobiDB-lite"/>
    </source>
</evidence>
<dbReference type="Proteomes" id="UP001189429">
    <property type="component" value="Unassembled WGS sequence"/>
</dbReference>
<gene>
    <name evidence="2" type="ORF">PCOR1329_LOCUS33654</name>
</gene>
<feature type="region of interest" description="Disordered" evidence="1">
    <location>
        <begin position="1"/>
        <end position="46"/>
    </location>
</feature>
<organism evidence="2 3">
    <name type="scientific">Prorocentrum cordatum</name>
    <dbReference type="NCBI Taxonomy" id="2364126"/>
    <lineage>
        <taxon>Eukaryota</taxon>
        <taxon>Sar</taxon>
        <taxon>Alveolata</taxon>
        <taxon>Dinophyceae</taxon>
        <taxon>Prorocentrales</taxon>
        <taxon>Prorocentraceae</taxon>
        <taxon>Prorocentrum</taxon>
    </lineage>
</organism>
<dbReference type="EMBL" id="CAUYUJ010014156">
    <property type="protein sequence ID" value="CAK0837461.1"/>
    <property type="molecule type" value="Genomic_DNA"/>
</dbReference>
<evidence type="ECO:0000313" key="3">
    <source>
        <dbReference type="Proteomes" id="UP001189429"/>
    </source>
</evidence>
<name>A0ABN9SXZ3_9DINO</name>
<keyword evidence="3" id="KW-1185">Reference proteome</keyword>
<sequence>MWERKGRTMSPSGSRRSRRRRSAASWAVPSTSVAPGEATGAAQSVQPGCQRLSIKGNVYNSKDELIVGVLGMLDQLGGSEEEARRARWLLADLAERHPRFAASGGLPAPLEAVGVRQAGPGEDARGRLLIQRHRRPRPGSAALRVAARRPLTLAGLDEVAVRWQECVQAAWPEGPFVLPPVTEPAAPPADAYPDVPAYDSDCQGGPKEWNERDAEAAPGGRYRGKTVASDAPGLRGPARPSPGHWGKKTRGIFESLPTAAAANIDCLLQFLHVRVDDEDQPLLSRLGRPDRHEDGWFRLHWLQMSLDEMDRLKSEGWCRAWHGCKLESLNSIIQNGQLLESRDEGFGERLLTGMPGVYAHRDGLSQKAENYLRFAPLCGDGVFWAAKWELLVNRAEAVPKRVKTDQWVHPSKSVRLVALWLCGRTAAEMNDGDAVARRWDPKMEADPLAFGLRARVGPQAASPPPAITNGDGAADRCPRKAGAPLLLQDRHARALLKFKLRTSMAVRKGAAQVLRVGDLAGGLPGQKVDGSIAVPSPGWAA</sequence>
<evidence type="ECO:0000313" key="2">
    <source>
        <dbReference type="EMBL" id="CAK0837461.1"/>
    </source>
</evidence>
<accession>A0ABN9SXZ3</accession>
<comment type="caution">
    <text evidence="2">The sequence shown here is derived from an EMBL/GenBank/DDBJ whole genome shotgun (WGS) entry which is preliminary data.</text>
</comment>
<protein>
    <submittedName>
        <fullName evidence="2">Uncharacterized protein</fullName>
    </submittedName>
</protein>
<feature type="region of interest" description="Disordered" evidence="1">
    <location>
        <begin position="201"/>
        <end position="249"/>
    </location>
</feature>